<dbReference type="Gene3D" id="3.30.470.20">
    <property type="entry name" value="ATP-grasp fold, B domain"/>
    <property type="match status" value="1"/>
</dbReference>
<dbReference type="Pfam" id="PF02955">
    <property type="entry name" value="GSH-S_ATP"/>
    <property type="match status" value="1"/>
</dbReference>
<dbReference type="InterPro" id="IPR011761">
    <property type="entry name" value="ATP-grasp"/>
</dbReference>
<comment type="similarity">
    <text evidence="10">Belongs to the prokaryotic GSH synthase family.</text>
</comment>
<dbReference type="InterPro" id="IPR006284">
    <property type="entry name" value="Glut_synth_pro"/>
</dbReference>
<keyword evidence="7 10" id="KW-0067">ATP-binding</keyword>
<dbReference type="SUPFAM" id="SSF52440">
    <property type="entry name" value="PreATP-grasp domain"/>
    <property type="match status" value="1"/>
</dbReference>
<dbReference type="InterPro" id="IPR016185">
    <property type="entry name" value="PreATP-grasp_dom_sf"/>
</dbReference>
<evidence type="ECO:0000256" key="7">
    <source>
        <dbReference type="ARBA" id="ARBA00022840"/>
    </source>
</evidence>
<evidence type="ECO:0000256" key="3">
    <source>
        <dbReference type="ARBA" id="ARBA00022598"/>
    </source>
</evidence>
<dbReference type="AlphaFoldDB" id="A0A158F6E0"/>
<dbReference type="GO" id="GO:0046872">
    <property type="term" value="F:metal ion binding"/>
    <property type="evidence" value="ECO:0007669"/>
    <property type="project" value="UniProtKB-KW"/>
</dbReference>
<dbReference type="InterPro" id="IPR004215">
    <property type="entry name" value="GSHS_N"/>
</dbReference>
<organism evidence="12 13">
    <name type="scientific">Caballeronia sordidicola</name>
    <name type="common">Burkholderia sordidicola</name>
    <dbReference type="NCBI Taxonomy" id="196367"/>
    <lineage>
        <taxon>Bacteria</taxon>
        <taxon>Pseudomonadati</taxon>
        <taxon>Pseudomonadota</taxon>
        <taxon>Betaproteobacteria</taxon>
        <taxon>Burkholderiales</taxon>
        <taxon>Burkholderiaceae</taxon>
        <taxon>Caballeronia</taxon>
    </lineage>
</organism>
<gene>
    <name evidence="10" type="primary">gshB</name>
    <name evidence="12" type="ORF">AWB64_00820</name>
</gene>
<dbReference type="GO" id="GO:0004363">
    <property type="term" value="F:glutathione synthase activity"/>
    <property type="evidence" value="ECO:0007669"/>
    <property type="project" value="UniProtKB-UniRule"/>
</dbReference>
<evidence type="ECO:0000256" key="10">
    <source>
        <dbReference type="HAMAP-Rule" id="MF_00162"/>
    </source>
</evidence>
<reference evidence="12 13" key="1">
    <citation type="submission" date="2016-01" db="EMBL/GenBank/DDBJ databases">
        <authorList>
            <person name="Oliw E.H."/>
        </authorList>
    </citation>
    <scope>NUCLEOTIDE SEQUENCE [LARGE SCALE GENOMIC DNA]</scope>
    <source>
        <strain evidence="12">LMG 22029</strain>
    </source>
</reference>
<dbReference type="EMBL" id="FCOC02000002">
    <property type="protein sequence ID" value="SAL15271.1"/>
    <property type="molecule type" value="Genomic_DNA"/>
</dbReference>
<keyword evidence="6 10" id="KW-0547">Nucleotide-binding</keyword>
<dbReference type="GO" id="GO:0005524">
    <property type="term" value="F:ATP binding"/>
    <property type="evidence" value="ECO:0007669"/>
    <property type="project" value="UniProtKB-UniRule"/>
</dbReference>
<evidence type="ECO:0000256" key="6">
    <source>
        <dbReference type="ARBA" id="ARBA00022741"/>
    </source>
</evidence>
<comment type="cofactor">
    <cofactor evidence="1">
        <name>Mn(2+)</name>
        <dbReference type="ChEBI" id="CHEBI:29035"/>
    </cofactor>
</comment>
<dbReference type="PANTHER" id="PTHR21621">
    <property type="entry name" value="RIBOSOMAL PROTEIN S6 MODIFICATION PROTEIN"/>
    <property type="match status" value="1"/>
</dbReference>
<sequence>MDILFIADPLDHFKIYKDTTYAMMAEAARRGHALYACEPQHLAWVSGKVEGLVQRVSIVGDEADSARSPWHVAGTPELRDLKQFDAVLMRKDPPFDMEYVTSTWLLELAERTGARIFNKPQAIRDHSEKLAIGEWPQFVVPTLVTRDADRLRAFHAEHGDVILKPLDGMGGMGVFRVKADGMNLGTIVEMLSGNGARSVMAQKFIPQITDGDKRILLIGGVPVPYSLARIPQGNEVRGNLAAGGLGRAQPLTENDRKIAETLGQTLFSRGLLLVGLDAIGDYLTEVNVTSPTCFREIMDQTGFDVAGMFIDALERAVGTSASKN</sequence>
<evidence type="ECO:0000256" key="2">
    <source>
        <dbReference type="ARBA" id="ARBA00001946"/>
    </source>
</evidence>
<dbReference type="GO" id="GO:0005737">
    <property type="term" value="C:cytoplasm"/>
    <property type="evidence" value="ECO:0007669"/>
    <property type="project" value="TreeGrafter"/>
</dbReference>
<feature type="domain" description="ATP-grasp" evidence="11">
    <location>
        <begin position="129"/>
        <end position="314"/>
    </location>
</feature>
<dbReference type="HAMAP" id="MF_00162">
    <property type="entry name" value="GSH_S"/>
    <property type="match status" value="1"/>
</dbReference>
<evidence type="ECO:0000256" key="9">
    <source>
        <dbReference type="ARBA" id="ARBA00023211"/>
    </source>
</evidence>
<name>A0A158F6E0_CABSO</name>
<dbReference type="FunFam" id="3.30.1490.20:FF:000009">
    <property type="entry name" value="Glutathione synthetase"/>
    <property type="match status" value="1"/>
</dbReference>
<dbReference type="PANTHER" id="PTHR21621:SF4">
    <property type="entry name" value="GLUTATHIONE SYNTHETASE"/>
    <property type="match status" value="1"/>
</dbReference>
<comment type="pathway">
    <text evidence="10">Sulfur metabolism; glutathione biosynthesis; glutathione from L-cysteine and L-glutamate: step 2/2.</text>
</comment>
<dbReference type="Gene3D" id="3.40.50.20">
    <property type="match status" value="1"/>
</dbReference>
<protein>
    <recommendedName>
        <fullName evidence="10">Glutathione synthetase</fullName>
        <ecNumber evidence="10">6.3.2.3</ecNumber>
    </recommendedName>
    <alternativeName>
        <fullName evidence="10">GSH synthetase</fullName>
        <shortName evidence="10">GSH-S</shortName>
        <shortName evidence="10">GSHase</shortName>
    </alternativeName>
    <alternativeName>
        <fullName evidence="10">Glutathione synthase</fullName>
    </alternativeName>
</protein>
<dbReference type="PROSITE" id="PS50975">
    <property type="entry name" value="ATP_GRASP"/>
    <property type="match status" value="1"/>
</dbReference>
<proteinExistence type="inferred from homology"/>
<dbReference type="EC" id="6.3.2.3" evidence="10"/>
<dbReference type="NCBIfam" id="TIGR01380">
    <property type="entry name" value="glut_syn"/>
    <property type="match status" value="1"/>
</dbReference>
<dbReference type="InterPro" id="IPR004218">
    <property type="entry name" value="GSHS_ATP-bd"/>
</dbReference>
<dbReference type="SUPFAM" id="SSF56059">
    <property type="entry name" value="Glutathione synthetase ATP-binding domain-like"/>
    <property type="match status" value="1"/>
</dbReference>
<evidence type="ECO:0000256" key="5">
    <source>
        <dbReference type="ARBA" id="ARBA00022723"/>
    </source>
</evidence>
<evidence type="ECO:0000313" key="12">
    <source>
        <dbReference type="EMBL" id="SAL15271.1"/>
    </source>
</evidence>
<dbReference type="NCBIfam" id="NF003573">
    <property type="entry name" value="PRK05246.1"/>
    <property type="match status" value="1"/>
</dbReference>
<dbReference type="InterPro" id="IPR013815">
    <property type="entry name" value="ATP_grasp_subdomain_1"/>
</dbReference>
<dbReference type="Pfam" id="PF02951">
    <property type="entry name" value="GSH-S_N"/>
    <property type="match status" value="1"/>
</dbReference>
<evidence type="ECO:0000313" key="13">
    <source>
        <dbReference type="Proteomes" id="UP000054893"/>
    </source>
</evidence>
<evidence type="ECO:0000256" key="4">
    <source>
        <dbReference type="ARBA" id="ARBA00022684"/>
    </source>
</evidence>
<comment type="catalytic activity">
    <reaction evidence="10">
        <text>gamma-L-glutamyl-L-cysteine + glycine + ATP = glutathione + ADP + phosphate + H(+)</text>
        <dbReference type="Rhea" id="RHEA:13557"/>
        <dbReference type="ChEBI" id="CHEBI:15378"/>
        <dbReference type="ChEBI" id="CHEBI:30616"/>
        <dbReference type="ChEBI" id="CHEBI:43474"/>
        <dbReference type="ChEBI" id="CHEBI:57305"/>
        <dbReference type="ChEBI" id="CHEBI:57925"/>
        <dbReference type="ChEBI" id="CHEBI:58173"/>
        <dbReference type="ChEBI" id="CHEBI:456216"/>
        <dbReference type="EC" id="6.3.2.3"/>
    </reaction>
</comment>
<keyword evidence="5" id="KW-0479">Metal-binding</keyword>
<dbReference type="Proteomes" id="UP000054893">
    <property type="component" value="Unassembled WGS sequence"/>
</dbReference>
<dbReference type="RefSeq" id="WP_060817340.1">
    <property type="nucleotide sequence ID" value="NZ_FCOC02000002.1"/>
</dbReference>
<keyword evidence="8" id="KW-0460">Magnesium</keyword>
<dbReference type="OrthoDB" id="9785415at2"/>
<accession>A0A158F6E0</accession>
<keyword evidence="3 10" id="KW-0436">Ligase</keyword>
<evidence type="ECO:0000256" key="1">
    <source>
        <dbReference type="ARBA" id="ARBA00001936"/>
    </source>
</evidence>
<keyword evidence="4 10" id="KW-0317">Glutathione biosynthesis</keyword>
<dbReference type="UniPathway" id="UPA00142">
    <property type="reaction ID" value="UER00210"/>
</dbReference>
<dbReference type="Gene3D" id="3.30.1490.20">
    <property type="entry name" value="ATP-grasp fold, A domain"/>
    <property type="match status" value="1"/>
</dbReference>
<evidence type="ECO:0000256" key="8">
    <source>
        <dbReference type="ARBA" id="ARBA00022842"/>
    </source>
</evidence>
<comment type="cofactor">
    <cofactor evidence="2">
        <name>Mg(2+)</name>
        <dbReference type="ChEBI" id="CHEBI:18420"/>
    </cofactor>
</comment>
<evidence type="ECO:0000259" key="11">
    <source>
        <dbReference type="PROSITE" id="PS50975"/>
    </source>
</evidence>
<keyword evidence="9" id="KW-0464">Manganese</keyword>